<name>A0AAV2YMH2_9STRA</name>
<organism evidence="1 2">
    <name type="scientific">Lagenidium giganteum</name>
    <dbReference type="NCBI Taxonomy" id="4803"/>
    <lineage>
        <taxon>Eukaryota</taxon>
        <taxon>Sar</taxon>
        <taxon>Stramenopiles</taxon>
        <taxon>Oomycota</taxon>
        <taxon>Peronosporomycetes</taxon>
        <taxon>Pythiales</taxon>
        <taxon>Pythiaceae</taxon>
    </lineage>
</organism>
<feature type="non-terminal residue" evidence="1">
    <location>
        <position position="149"/>
    </location>
</feature>
<dbReference type="AlphaFoldDB" id="A0AAV2YMH2"/>
<comment type="caution">
    <text evidence="1">The sequence shown here is derived from an EMBL/GenBank/DDBJ whole genome shotgun (WGS) entry which is preliminary data.</text>
</comment>
<gene>
    <name evidence="1" type="ORF">N0F65_003647</name>
</gene>
<proteinExistence type="predicted"/>
<sequence>MTALVQTASREEYNNTREPLLKLCDGDKMHPLFAYYDENWNNMPEAFVTFELDNLAHLSNATNNRIKSKWSKLKQQVNAAFTVEQLIATLAHIQYMCEEDYNRELNHIGHCRAPDEDSDDSELKLLFNTVSAFAYKVYAKAYNLSNEKS</sequence>
<dbReference type="PANTHER" id="PTHR31569:SF4">
    <property type="entry name" value="SWIM-TYPE DOMAIN-CONTAINING PROTEIN"/>
    <property type="match status" value="1"/>
</dbReference>
<dbReference type="EMBL" id="DAKRPA010000222">
    <property type="protein sequence ID" value="DAZ95021.1"/>
    <property type="molecule type" value="Genomic_DNA"/>
</dbReference>
<dbReference type="Proteomes" id="UP001146120">
    <property type="component" value="Unassembled WGS sequence"/>
</dbReference>
<keyword evidence="2" id="KW-1185">Reference proteome</keyword>
<accession>A0AAV2YMH2</accession>
<evidence type="ECO:0000313" key="2">
    <source>
        <dbReference type="Proteomes" id="UP001146120"/>
    </source>
</evidence>
<dbReference type="PANTHER" id="PTHR31569">
    <property type="entry name" value="SWIM-TYPE DOMAIN-CONTAINING PROTEIN"/>
    <property type="match status" value="1"/>
</dbReference>
<dbReference type="InterPro" id="IPR052579">
    <property type="entry name" value="Zinc_finger_SWIM"/>
</dbReference>
<reference evidence="1" key="1">
    <citation type="submission" date="2022-11" db="EMBL/GenBank/DDBJ databases">
        <authorList>
            <person name="Morgan W.R."/>
            <person name="Tartar A."/>
        </authorList>
    </citation>
    <scope>NUCLEOTIDE SEQUENCE</scope>
    <source>
        <strain evidence="1">ARSEF 373</strain>
    </source>
</reference>
<reference evidence="1" key="2">
    <citation type="journal article" date="2023" name="Microbiol Resour">
        <title>Decontamination and Annotation of the Draft Genome Sequence of the Oomycete Lagenidium giganteum ARSEF 373.</title>
        <authorList>
            <person name="Morgan W.R."/>
            <person name="Tartar A."/>
        </authorList>
    </citation>
    <scope>NUCLEOTIDE SEQUENCE</scope>
    <source>
        <strain evidence="1">ARSEF 373</strain>
    </source>
</reference>
<protein>
    <submittedName>
        <fullName evidence="1">Uncharacterized protein</fullName>
    </submittedName>
</protein>
<evidence type="ECO:0000313" key="1">
    <source>
        <dbReference type="EMBL" id="DAZ95021.1"/>
    </source>
</evidence>